<dbReference type="Gene3D" id="3.20.20.140">
    <property type="entry name" value="Metal-dependent hydrolases"/>
    <property type="match status" value="1"/>
</dbReference>
<dbReference type="Pfam" id="PF04909">
    <property type="entry name" value="Amidohydro_2"/>
    <property type="match status" value="1"/>
</dbReference>
<dbReference type="Proteomes" id="UP001341259">
    <property type="component" value="Chromosome"/>
</dbReference>
<organism evidence="3 4">
    <name type="scientific">Streptomyces violaceus</name>
    <name type="common">Streptomyces venezuelae</name>
    <dbReference type="NCBI Taxonomy" id="1936"/>
    <lineage>
        <taxon>Bacteria</taxon>
        <taxon>Bacillati</taxon>
        <taxon>Actinomycetota</taxon>
        <taxon>Actinomycetes</taxon>
        <taxon>Kitasatosporales</taxon>
        <taxon>Streptomycetaceae</taxon>
        <taxon>Streptomyces</taxon>
    </lineage>
</organism>
<dbReference type="PANTHER" id="PTHR43569">
    <property type="entry name" value="AMIDOHYDROLASE"/>
    <property type="match status" value="1"/>
</dbReference>
<dbReference type="EMBL" id="CP107906">
    <property type="protein sequence ID" value="WUG97970.1"/>
    <property type="molecule type" value="Genomic_DNA"/>
</dbReference>
<proteinExistence type="inferred from homology"/>
<feature type="domain" description="Amidohydrolase-related" evidence="2">
    <location>
        <begin position="25"/>
        <end position="294"/>
    </location>
</feature>
<dbReference type="InterPro" id="IPR032466">
    <property type="entry name" value="Metal_Hydrolase"/>
</dbReference>
<evidence type="ECO:0000259" key="2">
    <source>
        <dbReference type="Pfam" id="PF04909"/>
    </source>
</evidence>
<evidence type="ECO:0000313" key="4">
    <source>
        <dbReference type="Proteomes" id="UP001341259"/>
    </source>
</evidence>
<dbReference type="PANTHER" id="PTHR43569:SF2">
    <property type="entry name" value="AMIDOHYDROLASE-RELATED DOMAIN-CONTAINING PROTEIN"/>
    <property type="match status" value="1"/>
</dbReference>
<evidence type="ECO:0000256" key="1">
    <source>
        <dbReference type="ARBA" id="ARBA00038310"/>
    </source>
</evidence>
<evidence type="ECO:0000313" key="3">
    <source>
        <dbReference type="EMBL" id="WUG97970.1"/>
    </source>
</evidence>
<reference evidence="3 4" key="1">
    <citation type="submission" date="2022-10" db="EMBL/GenBank/DDBJ databases">
        <title>The complete genomes of actinobacterial strains from the NBC collection.</title>
        <authorList>
            <person name="Joergensen T.S."/>
            <person name="Alvarez Arevalo M."/>
            <person name="Sterndorff E.B."/>
            <person name="Faurdal D."/>
            <person name="Vuksanovic O."/>
            <person name="Mourched A.-S."/>
            <person name="Charusanti P."/>
            <person name="Shaw S."/>
            <person name="Blin K."/>
            <person name="Weber T."/>
        </authorList>
    </citation>
    <scope>NUCLEOTIDE SEQUENCE [LARGE SCALE GENOMIC DNA]</scope>
    <source>
        <strain evidence="3 4">NBC_00456</strain>
    </source>
</reference>
<dbReference type="RefSeq" id="WP_328345359.1">
    <property type="nucleotide sequence ID" value="NZ_CP107906.1"/>
</dbReference>
<accession>A0ABZ1P2K1</accession>
<protein>
    <submittedName>
        <fullName evidence="3">Amidohydrolase family protein</fullName>
    </submittedName>
</protein>
<sequence length="302" mass="32289">MAEYSAQITVNGPVQLDRVAGTPVVDTHIHLWDRGRHGYPWLDRWTQFGDLVDAALLTCTAVGLAGAVFIEAAVRPEDARAELAWLADQAALCPFPVRIVAQQLPASPSWWTDAPGGQLVAGVRRVMHLAEPGTIAAAEFVDEARGAGEAGVSVDLTVRHEQLDEVEFLVQRTPGTRFVLDHLGKPAPQDGGFAEWASAVARVAAHTNVVCKLSSIAVQPGNPPFHPEQAVDYVAHALAEFGADRCAYGTDWPVLTHATSFGTWLDVVCAALDGATTSEREAVFAGTARQTYGFITRTEGTS</sequence>
<keyword evidence="4" id="KW-1185">Reference proteome</keyword>
<gene>
    <name evidence="3" type="ORF">OHB29_36020</name>
</gene>
<name>A0ABZ1P2K1_STRVL</name>
<dbReference type="InterPro" id="IPR006680">
    <property type="entry name" value="Amidohydro-rel"/>
</dbReference>
<dbReference type="InterPro" id="IPR052350">
    <property type="entry name" value="Metallo-dep_Lactonases"/>
</dbReference>
<dbReference type="SUPFAM" id="SSF51556">
    <property type="entry name" value="Metallo-dependent hydrolases"/>
    <property type="match status" value="1"/>
</dbReference>
<comment type="similarity">
    <text evidence="1">Belongs to the metallo-dependent hydrolases superfamily.</text>
</comment>